<dbReference type="RefSeq" id="WP_308984650.1">
    <property type="nucleotide sequence ID" value="NZ_JARXIC010000009.1"/>
</dbReference>
<dbReference type="Gene3D" id="1.10.260.40">
    <property type="entry name" value="lambda repressor-like DNA-binding domains"/>
    <property type="match status" value="1"/>
</dbReference>
<keyword evidence="1" id="KW-0805">Transcription regulation</keyword>
<dbReference type="SUPFAM" id="SSF53822">
    <property type="entry name" value="Periplasmic binding protein-like I"/>
    <property type="match status" value="1"/>
</dbReference>
<dbReference type="InterPro" id="IPR000843">
    <property type="entry name" value="HTH_LacI"/>
</dbReference>
<dbReference type="Proteomes" id="UP001243717">
    <property type="component" value="Unassembled WGS sequence"/>
</dbReference>
<keyword evidence="3" id="KW-0804">Transcription</keyword>
<dbReference type="Pfam" id="PF13377">
    <property type="entry name" value="Peripla_BP_3"/>
    <property type="match status" value="1"/>
</dbReference>
<dbReference type="InterPro" id="IPR046335">
    <property type="entry name" value="LacI/GalR-like_sensor"/>
</dbReference>
<dbReference type="PROSITE" id="PS00356">
    <property type="entry name" value="HTH_LACI_1"/>
    <property type="match status" value="1"/>
</dbReference>
<dbReference type="SMART" id="SM00354">
    <property type="entry name" value="HTH_LACI"/>
    <property type="match status" value="1"/>
</dbReference>
<feature type="domain" description="HTH lacI-type" evidence="4">
    <location>
        <begin position="9"/>
        <end position="65"/>
    </location>
</feature>
<keyword evidence="2 5" id="KW-0238">DNA-binding</keyword>
<gene>
    <name evidence="5" type="ORF">QEH59_07010</name>
</gene>
<name>A0ABU1AHK2_9BACT</name>
<dbReference type="EMBL" id="JARXIC010000009">
    <property type="protein sequence ID" value="MDQ8194167.1"/>
    <property type="molecule type" value="Genomic_DNA"/>
</dbReference>
<dbReference type="InterPro" id="IPR028082">
    <property type="entry name" value="Peripla_BP_I"/>
</dbReference>
<reference evidence="5 6" key="1">
    <citation type="submission" date="2023-04" db="EMBL/GenBank/DDBJ databases">
        <title>A novel bacteria isolated from coastal sediment.</title>
        <authorList>
            <person name="Liu X.-J."/>
            <person name="Du Z.-J."/>
        </authorList>
    </citation>
    <scope>NUCLEOTIDE SEQUENCE [LARGE SCALE GENOMIC DNA]</scope>
    <source>
        <strain evidence="5 6">SDUM461004</strain>
    </source>
</reference>
<sequence length="350" mass="39280">MSNKKRKTKSIVDVAERAGVSVTTVSRVLNGQGKVHGDTRARVLDAAKDLEFSLSRGRPGPRLRSAGAEGVIKFLHFIDPDIEVLEQNYTLLPIKEGVSRAAADAGIRVSYDILSTKAEGLPALSSGGRDVVGVLWLGGEPSVAVQDELRKYTCCRMMTARESSLWCDEVRPDHREVGAMAARHLLENGHVNIAMLMFSPNDRVNYFREEGFRHEMSERPDVRWTLTKTLNDEISSGRNENYSVIGNWIQESFIDCSNPPTALFVDSDETLRSVYFRLSELGIIPGRELEIVSCNNLRRIRESLPIEFTSIDVHFESVGRMSVAQLLWRCENRDDLARSRTLIMPSLNSR</sequence>
<evidence type="ECO:0000256" key="3">
    <source>
        <dbReference type="ARBA" id="ARBA00023163"/>
    </source>
</evidence>
<dbReference type="Pfam" id="PF00356">
    <property type="entry name" value="LacI"/>
    <property type="match status" value="1"/>
</dbReference>
<evidence type="ECO:0000259" key="4">
    <source>
        <dbReference type="PROSITE" id="PS50932"/>
    </source>
</evidence>
<dbReference type="PANTHER" id="PTHR30146">
    <property type="entry name" value="LACI-RELATED TRANSCRIPTIONAL REPRESSOR"/>
    <property type="match status" value="1"/>
</dbReference>
<evidence type="ECO:0000313" key="5">
    <source>
        <dbReference type="EMBL" id="MDQ8194167.1"/>
    </source>
</evidence>
<proteinExistence type="predicted"/>
<dbReference type="InterPro" id="IPR010982">
    <property type="entry name" value="Lambda_DNA-bd_dom_sf"/>
</dbReference>
<protein>
    <submittedName>
        <fullName evidence="5">LacI family DNA-binding transcriptional regulator</fullName>
    </submittedName>
</protein>
<dbReference type="PRINTS" id="PR00036">
    <property type="entry name" value="HTHLACI"/>
</dbReference>
<comment type="caution">
    <text evidence="5">The sequence shown here is derived from an EMBL/GenBank/DDBJ whole genome shotgun (WGS) entry which is preliminary data.</text>
</comment>
<keyword evidence="6" id="KW-1185">Reference proteome</keyword>
<dbReference type="CDD" id="cd01392">
    <property type="entry name" value="HTH_LacI"/>
    <property type="match status" value="1"/>
</dbReference>
<dbReference type="GO" id="GO:0003677">
    <property type="term" value="F:DNA binding"/>
    <property type="evidence" value="ECO:0007669"/>
    <property type="project" value="UniProtKB-KW"/>
</dbReference>
<accession>A0ABU1AHK2</accession>
<evidence type="ECO:0000313" key="6">
    <source>
        <dbReference type="Proteomes" id="UP001243717"/>
    </source>
</evidence>
<dbReference type="PANTHER" id="PTHR30146:SF109">
    <property type="entry name" value="HTH-TYPE TRANSCRIPTIONAL REGULATOR GALS"/>
    <property type="match status" value="1"/>
</dbReference>
<dbReference type="SUPFAM" id="SSF47413">
    <property type="entry name" value="lambda repressor-like DNA-binding domains"/>
    <property type="match status" value="1"/>
</dbReference>
<evidence type="ECO:0000256" key="2">
    <source>
        <dbReference type="ARBA" id="ARBA00023125"/>
    </source>
</evidence>
<evidence type="ECO:0000256" key="1">
    <source>
        <dbReference type="ARBA" id="ARBA00023015"/>
    </source>
</evidence>
<organism evidence="5 6">
    <name type="scientific">Thalassobacterium sedimentorum</name>
    <dbReference type="NCBI Taxonomy" id="3041258"/>
    <lineage>
        <taxon>Bacteria</taxon>
        <taxon>Pseudomonadati</taxon>
        <taxon>Verrucomicrobiota</taxon>
        <taxon>Opitutia</taxon>
        <taxon>Puniceicoccales</taxon>
        <taxon>Coraliomargaritaceae</taxon>
        <taxon>Thalassobacterium</taxon>
    </lineage>
</organism>
<dbReference type="PROSITE" id="PS50932">
    <property type="entry name" value="HTH_LACI_2"/>
    <property type="match status" value="1"/>
</dbReference>
<dbReference type="Gene3D" id="3.40.50.2300">
    <property type="match status" value="1"/>
</dbReference>